<protein>
    <submittedName>
        <fullName evidence="3">Pimeloyl-ACP methyl ester carboxylesterase</fullName>
    </submittedName>
</protein>
<dbReference type="EMBL" id="JAUSTY010000004">
    <property type="protein sequence ID" value="MDQ0165328.1"/>
    <property type="molecule type" value="Genomic_DNA"/>
</dbReference>
<organism evidence="3 4">
    <name type="scientific">Caldalkalibacillus horti</name>
    <dbReference type="NCBI Taxonomy" id="77523"/>
    <lineage>
        <taxon>Bacteria</taxon>
        <taxon>Bacillati</taxon>
        <taxon>Bacillota</taxon>
        <taxon>Bacilli</taxon>
        <taxon>Bacillales</taxon>
        <taxon>Bacillaceae</taxon>
        <taxon>Caldalkalibacillus</taxon>
    </lineage>
</organism>
<sequence length="267" mass="30857">MPHAYINGYNMYYTDKGKGTAIIFIHPPVLTSLNFTYQIDHLSKYFRTIAFDIRGHGHSEPSEQEVTYPLIVEDIKKLMDELQIEKAFLCGYSTGGSVMLEFFLAYPERALGGVVICGMSQVSDRKLKQMISLGRLFSHYGMIHTIALSVSWAQATTKLSHLSLIRLLFKDAKRTNAKNAEQYYQYSMHYNCTSQLSDINQPMLLVYGEKDKTFHPYARVLQERLPNSRLVIFKDMKHQVPTKAADKLNDHIYEFIYLCQHNEFPFT</sequence>
<accession>A0ABT9VWG0</accession>
<dbReference type="PRINTS" id="PR00111">
    <property type="entry name" value="ABHYDROLASE"/>
</dbReference>
<dbReference type="Gene3D" id="3.40.50.1820">
    <property type="entry name" value="alpha/beta hydrolase"/>
    <property type="match status" value="1"/>
</dbReference>
<evidence type="ECO:0000313" key="3">
    <source>
        <dbReference type="EMBL" id="MDQ0165328.1"/>
    </source>
</evidence>
<name>A0ABT9VWG0_9BACI</name>
<dbReference type="SUPFAM" id="SSF53474">
    <property type="entry name" value="alpha/beta-Hydrolases"/>
    <property type="match status" value="1"/>
</dbReference>
<reference evidence="3 4" key="1">
    <citation type="submission" date="2023-07" db="EMBL/GenBank/DDBJ databases">
        <title>Genomic Encyclopedia of Type Strains, Phase IV (KMG-IV): sequencing the most valuable type-strain genomes for metagenomic binning, comparative biology and taxonomic classification.</title>
        <authorList>
            <person name="Goeker M."/>
        </authorList>
    </citation>
    <scope>NUCLEOTIDE SEQUENCE [LARGE SCALE GENOMIC DNA]</scope>
    <source>
        <strain evidence="3 4">DSM 12751</strain>
    </source>
</reference>
<dbReference type="InterPro" id="IPR000073">
    <property type="entry name" value="AB_hydrolase_1"/>
</dbReference>
<dbReference type="RefSeq" id="WP_307392290.1">
    <property type="nucleotide sequence ID" value="NZ_BAAADK010000045.1"/>
</dbReference>
<gene>
    <name evidence="3" type="ORF">J2S11_001228</name>
</gene>
<comment type="caution">
    <text evidence="3">The sequence shown here is derived from an EMBL/GenBank/DDBJ whole genome shotgun (WGS) entry which is preliminary data.</text>
</comment>
<feature type="domain" description="AB hydrolase-1" evidence="2">
    <location>
        <begin position="21"/>
        <end position="238"/>
    </location>
</feature>
<dbReference type="Proteomes" id="UP001235840">
    <property type="component" value="Unassembled WGS sequence"/>
</dbReference>
<evidence type="ECO:0000256" key="1">
    <source>
        <dbReference type="ARBA" id="ARBA00022801"/>
    </source>
</evidence>
<evidence type="ECO:0000313" key="4">
    <source>
        <dbReference type="Proteomes" id="UP001235840"/>
    </source>
</evidence>
<keyword evidence="1" id="KW-0378">Hydrolase</keyword>
<dbReference type="InterPro" id="IPR029058">
    <property type="entry name" value="AB_hydrolase_fold"/>
</dbReference>
<proteinExistence type="predicted"/>
<dbReference type="InterPro" id="IPR050266">
    <property type="entry name" value="AB_hydrolase_sf"/>
</dbReference>
<dbReference type="Pfam" id="PF00561">
    <property type="entry name" value="Abhydrolase_1"/>
    <property type="match status" value="1"/>
</dbReference>
<evidence type="ECO:0000259" key="2">
    <source>
        <dbReference type="Pfam" id="PF00561"/>
    </source>
</evidence>
<keyword evidence="4" id="KW-1185">Reference proteome</keyword>
<dbReference type="PANTHER" id="PTHR43798:SF31">
    <property type="entry name" value="AB HYDROLASE SUPERFAMILY PROTEIN YCLE"/>
    <property type="match status" value="1"/>
</dbReference>
<dbReference type="PANTHER" id="PTHR43798">
    <property type="entry name" value="MONOACYLGLYCEROL LIPASE"/>
    <property type="match status" value="1"/>
</dbReference>